<evidence type="ECO:0000256" key="3">
    <source>
        <dbReference type="SAM" id="MobiDB-lite"/>
    </source>
</evidence>
<keyword evidence="1" id="KW-0677">Repeat</keyword>
<dbReference type="Pfam" id="PF00013">
    <property type="entry name" value="KH_1"/>
    <property type="match status" value="1"/>
</dbReference>
<keyword evidence="2" id="KW-0694">RNA-binding</keyword>
<dbReference type="SMART" id="SM00322">
    <property type="entry name" value="KH"/>
    <property type="match status" value="1"/>
</dbReference>
<organism evidence="5">
    <name type="scientific">Brassica oleracea</name>
    <name type="common">Wild cabbage</name>
    <dbReference type="NCBI Taxonomy" id="3712"/>
    <lineage>
        <taxon>Eukaryota</taxon>
        <taxon>Viridiplantae</taxon>
        <taxon>Streptophyta</taxon>
        <taxon>Embryophyta</taxon>
        <taxon>Tracheophyta</taxon>
        <taxon>Spermatophyta</taxon>
        <taxon>Magnoliopsida</taxon>
        <taxon>eudicotyledons</taxon>
        <taxon>Gunneridae</taxon>
        <taxon>Pentapetalae</taxon>
        <taxon>rosids</taxon>
        <taxon>malvids</taxon>
        <taxon>Brassicales</taxon>
        <taxon>Brassicaceae</taxon>
        <taxon>Brassiceae</taxon>
        <taxon>Brassica</taxon>
    </lineage>
</organism>
<feature type="compositionally biased region" description="Acidic residues" evidence="3">
    <location>
        <begin position="119"/>
        <end position="137"/>
    </location>
</feature>
<dbReference type="InterPro" id="IPR004088">
    <property type="entry name" value="KH_dom_type_1"/>
</dbReference>
<accession>A0A3P6AM66</accession>
<evidence type="ECO:0000256" key="1">
    <source>
        <dbReference type="ARBA" id="ARBA00022737"/>
    </source>
</evidence>
<dbReference type="InterPro" id="IPR004087">
    <property type="entry name" value="KH_dom"/>
</dbReference>
<feature type="domain" description="K Homology" evidence="4">
    <location>
        <begin position="168"/>
        <end position="225"/>
    </location>
</feature>
<evidence type="ECO:0000256" key="2">
    <source>
        <dbReference type="PROSITE-ProRule" id="PRU00117"/>
    </source>
</evidence>
<dbReference type="EMBL" id="LR031872">
    <property type="protein sequence ID" value="VDC92547.1"/>
    <property type="molecule type" value="Genomic_DNA"/>
</dbReference>
<dbReference type="InterPro" id="IPR036612">
    <property type="entry name" value="KH_dom_type_1_sf"/>
</dbReference>
<dbReference type="Gene3D" id="3.30.1370.10">
    <property type="entry name" value="K Homology domain, type 1"/>
    <property type="match status" value="1"/>
</dbReference>
<dbReference type="CDD" id="cd22459">
    <property type="entry name" value="KH-I_PEPPER_rpt1_like"/>
    <property type="match status" value="1"/>
</dbReference>
<sequence>MAEAEDQQNFVANNGDEVPEDGLDEVHNGLQYQVDDETLGHQPYQVQDPVLEPEQYEVQDPGFEPQEFAGQLEYNDYQVQDDQVSEEVQDQPRDELQYQPQDQEEYQLQEQAEYQVEGEAGDQDGDEVQDQGEGEEGVPERVEDLEKPEPEGDATAGGEEKRWPGWPGETVFRMLVPAQKVGSIIGRKGDVIKKIVEETRARIKILDGPPGTTERAVMVSGKRRA</sequence>
<dbReference type="AlphaFoldDB" id="A0A3P6AM66"/>
<name>A0A3P6AM66_BRAOL</name>
<dbReference type="PROSITE" id="PS50084">
    <property type="entry name" value="KH_TYPE_1"/>
    <property type="match status" value="1"/>
</dbReference>
<reference evidence="5" key="1">
    <citation type="submission" date="2018-11" db="EMBL/GenBank/DDBJ databases">
        <authorList>
            <consortium name="Genoscope - CEA"/>
            <person name="William W."/>
        </authorList>
    </citation>
    <scope>NUCLEOTIDE SEQUENCE</scope>
</reference>
<dbReference type="GO" id="GO:0003723">
    <property type="term" value="F:RNA binding"/>
    <property type="evidence" value="ECO:0007669"/>
    <property type="project" value="UniProtKB-UniRule"/>
</dbReference>
<feature type="compositionally biased region" description="Basic and acidic residues" evidence="3">
    <location>
        <begin position="138"/>
        <end position="150"/>
    </location>
</feature>
<evidence type="ECO:0000313" key="5">
    <source>
        <dbReference type="EMBL" id="VDC92547.1"/>
    </source>
</evidence>
<dbReference type="PANTHER" id="PTHR10288">
    <property type="entry name" value="KH DOMAIN CONTAINING RNA BINDING PROTEIN"/>
    <property type="match status" value="1"/>
</dbReference>
<gene>
    <name evidence="5" type="ORF">BOLC3T16392H</name>
</gene>
<protein>
    <recommendedName>
        <fullName evidence="4">K Homology domain-containing protein</fullName>
    </recommendedName>
</protein>
<feature type="compositionally biased region" description="Low complexity" evidence="3">
    <location>
        <begin position="108"/>
        <end position="118"/>
    </location>
</feature>
<proteinExistence type="predicted"/>
<dbReference type="SUPFAM" id="SSF54791">
    <property type="entry name" value="Eukaryotic type KH-domain (KH-domain type I)"/>
    <property type="match status" value="1"/>
</dbReference>
<feature type="region of interest" description="Disordered" evidence="3">
    <location>
        <begin position="1"/>
        <end position="165"/>
    </location>
</feature>
<evidence type="ECO:0000259" key="4">
    <source>
        <dbReference type="SMART" id="SM00322"/>
    </source>
</evidence>